<dbReference type="GO" id="GO:0030674">
    <property type="term" value="F:protein-macromolecule adaptor activity"/>
    <property type="evidence" value="ECO:0007669"/>
    <property type="project" value="TreeGrafter"/>
</dbReference>
<dbReference type="OMA" id="EWDVYKA"/>
<dbReference type="GO" id="GO:0034272">
    <property type="term" value="C:phosphatidylinositol 3-kinase complex, class III, type II"/>
    <property type="evidence" value="ECO:0007669"/>
    <property type="project" value="TreeGrafter"/>
</dbReference>
<dbReference type="OrthoDB" id="20368at2759"/>
<sequence>MYCQKCRTPLKLDASLEGLNPASFDLLVGSTGVSLQQHPKPLLIQRPNLPQERRDLYEKVSRHSPTPISKRTIPAPRHPQNGQGVPPELSRAGSRDNSAMSFVMLTESQLAPSSASGKPYVDPRGGRVAAQRWHSGSVLEGESTDKDSFAQRVDMTTRLFEILSSRSDIDHPICVECTEIVVDGLQKRLYNANKERDAYVDFLKKVNADIPTDEERQKAVEDLESMRAQEEAVYQELQQLEQEKMTVDEEIAALEEEARQLDLEEEQFWRDRNAFALTLSDFQNERDGLNLQYDHDSRQLERLQRTNVYNDTFCIGHDGYFGTINGLRLGRLANPPVEWTEINAAWGQTLLLLQTVAEKLGFAFEGYRLRPMGSTSRIERIEYPQSASTGGNPSAAPTPKIAILELFSSGDLPLGRMFLHRRFDNAMVAFLECLRQLGDFVEHEPAQSGRSGHGLRLPYEIKKDRIGDASIKLGFNQDEAWTRACKYTLTCCKFLLAHASNVGSSGRRSL</sequence>
<dbReference type="InterPro" id="IPR041691">
    <property type="entry name" value="Atg6/beclin_CC"/>
</dbReference>
<dbReference type="GO" id="GO:0006995">
    <property type="term" value="P:cellular response to nitrogen starvation"/>
    <property type="evidence" value="ECO:0007669"/>
    <property type="project" value="TreeGrafter"/>
</dbReference>
<dbReference type="GO" id="GO:0045324">
    <property type="term" value="P:late endosome to vacuole transport"/>
    <property type="evidence" value="ECO:0007669"/>
    <property type="project" value="TreeGrafter"/>
</dbReference>
<dbReference type="InParanoid" id="A0A165JDW3"/>
<dbReference type="FunFam" id="1.10.418.40:FF:000005">
    <property type="entry name" value="Autophagy protein Apg6, putative"/>
    <property type="match status" value="1"/>
</dbReference>
<comment type="similarity">
    <text evidence="1">Belongs to the beclin family.</text>
</comment>
<evidence type="ECO:0000256" key="1">
    <source>
        <dbReference type="ARBA" id="ARBA00005965"/>
    </source>
</evidence>
<evidence type="ECO:0000313" key="6">
    <source>
        <dbReference type="EMBL" id="KZF26110.1"/>
    </source>
</evidence>
<evidence type="ECO:0000259" key="5">
    <source>
        <dbReference type="Pfam" id="PF17675"/>
    </source>
</evidence>
<dbReference type="Proteomes" id="UP000076632">
    <property type="component" value="Unassembled WGS sequence"/>
</dbReference>
<dbReference type="Pfam" id="PF17675">
    <property type="entry name" value="APG6_N"/>
    <property type="match status" value="1"/>
</dbReference>
<dbReference type="Gene3D" id="1.10.418.40">
    <property type="entry name" value="Autophagy protein 6/Beclin 1"/>
    <property type="match status" value="1"/>
</dbReference>
<dbReference type="GO" id="GO:0000423">
    <property type="term" value="P:mitophagy"/>
    <property type="evidence" value="ECO:0007669"/>
    <property type="project" value="TreeGrafter"/>
</dbReference>
<keyword evidence="2" id="KW-0175">Coiled coil</keyword>
<name>A0A165JDW3_XYLHT</name>
<dbReference type="RefSeq" id="XP_018191665.1">
    <property type="nucleotide sequence ID" value="XM_018335681.1"/>
</dbReference>
<feature type="region of interest" description="Disordered" evidence="3">
    <location>
        <begin position="58"/>
        <end position="95"/>
    </location>
</feature>
<dbReference type="GeneID" id="28900818"/>
<gene>
    <name evidence="6" type="ORF">L228DRAFT_279352</name>
</gene>
<evidence type="ECO:0000256" key="2">
    <source>
        <dbReference type="SAM" id="Coils"/>
    </source>
</evidence>
<dbReference type="GO" id="GO:0043548">
    <property type="term" value="F:phosphatidylinositol 3-kinase binding"/>
    <property type="evidence" value="ECO:0007669"/>
    <property type="project" value="TreeGrafter"/>
</dbReference>
<proteinExistence type="inferred from homology"/>
<accession>A0A165JDW3</accession>
<dbReference type="GO" id="GO:0000407">
    <property type="term" value="C:phagophore assembly site"/>
    <property type="evidence" value="ECO:0007669"/>
    <property type="project" value="TreeGrafter"/>
</dbReference>
<dbReference type="PANTHER" id="PTHR12768:SF4">
    <property type="entry name" value="BECLIN-1"/>
    <property type="match status" value="1"/>
</dbReference>
<dbReference type="PANTHER" id="PTHR12768">
    <property type="entry name" value="BECLIN 1"/>
    <property type="match status" value="1"/>
</dbReference>
<dbReference type="EMBL" id="KV407454">
    <property type="protein sequence ID" value="KZF26110.1"/>
    <property type="molecule type" value="Genomic_DNA"/>
</dbReference>
<reference evidence="6 7" key="1">
    <citation type="journal article" date="2016" name="Fungal Biol.">
        <title>The genome of Xylona heveae provides a window into fungal endophytism.</title>
        <authorList>
            <person name="Gazis R."/>
            <person name="Kuo A."/>
            <person name="Riley R."/>
            <person name="LaButti K."/>
            <person name="Lipzen A."/>
            <person name="Lin J."/>
            <person name="Amirebrahimi M."/>
            <person name="Hesse C.N."/>
            <person name="Spatafora J.W."/>
            <person name="Henrissat B."/>
            <person name="Hainaut M."/>
            <person name="Grigoriev I.V."/>
            <person name="Hibbett D.S."/>
        </authorList>
    </citation>
    <scope>NUCLEOTIDE SEQUENCE [LARGE SCALE GENOMIC DNA]</scope>
    <source>
        <strain evidence="6 7">TC161</strain>
    </source>
</reference>
<dbReference type="FunCoup" id="A0A165JDW3">
    <property type="interactions" value="526"/>
</dbReference>
<evidence type="ECO:0000256" key="3">
    <source>
        <dbReference type="SAM" id="MobiDB-lite"/>
    </source>
</evidence>
<dbReference type="InterPro" id="IPR038274">
    <property type="entry name" value="Atg6/Beclin_C_sf"/>
</dbReference>
<feature type="domain" description="Atg6 BARA" evidence="4">
    <location>
        <begin position="303"/>
        <end position="501"/>
    </location>
</feature>
<dbReference type="Pfam" id="PF04111">
    <property type="entry name" value="APG6"/>
    <property type="match status" value="1"/>
</dbReference>
<dbReference type="AlphaFoldDB" id="A0A165JDW3"/>
<dbReference type="InterPro" id="IPR040455">
    <property type="entry name" value="Atg6_BARA"/>
</dbReference>
<keyword evidence="7" id="KW-1185">Reference proteome</keyword>
<feature type="coiled-coil region" evidence="2">
    <location>
        <begin position="220"/>
        <end position="267"/>
    </location>
</feature>
<organism evidence="6 7">
    <name type="scientific">Xylona heveae (strain CBS 132557 / TC161)</name>
    <dbReference type="NCBI Taxonomy" id="1328760"/>
    <lineage>
        <taxon>Eukaryota</taxon>
        <taxon>Fungi</taxon>
        <taxon>Dikarya</taxon>
        <taxon>Ascomycota</taxon>
        <taxon>Pezizomycotina</taxon>
        <taxon>Xylonomycetes</taxon>
        <taxon>Xylonales</taxon>
        <taxon>Xylonaceae</taxon>
        <taxon>Xylona</taxon>
    </lineage>
</organism>
<dbReference type="InterPro" id="IPR007243">
    <property type="entry name" value="Atg6/Beclin"/>
</dbReference>
<evidence type="ECO:0000259" key="4">
    <source>
        <dbReference type="Pfam" id="PF04111"/>
    </source>
</evidence>
<dbReference type="Gene3D" id="6.10.250.3110">
    <property type="match status" value="1"/>
</dbReference>
<evidence type="ECO:0000313" key="7">
    <source>
        <dbReference type="Proteomes" id="UP000076632"/>
    </source>
</evidence>
<dbReference type="STRING" id="1328760.A0A165JDW3"/>
<feature type="domain" description="Atg6/beclin coiled-coil" evidence="5">
    <location>
        <begin position="172"/>
        <end position="300"/>
    </location>
</feature>
<dbReference type="GO" id="GO:0000045">
    <property type="term" value="P:autophagosome assembly"/>
    <property type="evidence" value="ECO:0007669"/>
    <property type="project" value="TreeGrafter"/>
</dbReference>
<protein>
    <submittedName>
        <fullName evidence="6">APG6-domain-containing protein</fullName>
    </submittedName>
</protein>
<dbReference type="GO" id="GO:0034271">
    <property type="term" value="C:phosphatidylinositol 3-kinase complex, class III, type I"/>
    <property type="evidence" value="ECO:0007669"/>
    <property type="project" value="TreeGrafter"/>
</dbReference>